<proteinExistence type="predicted"/>
<protein>
    <submittedName>
        <fullName evidence="1">Uncharacterized protein</fullName>
    </submittedName>
</protein>
<gene>
    <name evidence="1" type="ORF">CEXT_521001</name>
</gene>
<dbReference type="EMBL" id="BPLR01017165">
    <property type="protein sequence ID" value="GIY89141.1"/>
    <property type="molecule type" value="Genomic_DNA"/>
</dbReference>
<sequence length="198" mass="22575">MVTLHGHAILMHIDAAGSWWTTDGNTADHSKSPRHTDRKVSTDHRLSSRLIFSFFHYRGLLKPKENFDFKTKSQWKKEQIKIPQQFSLRKLCCKVSFLRAISPLKDVTELPKDAAAPLPLKFPRGIRTERGALNNALTLLEPAISEGLLPGFEYSPDSLVGRNNLCSEEINVKICTCEIFNDVKQFSKPLMRWVNVLE</sequence>
<accession>A0AAV4X2T4</accession>
<keyword evidence="2" id="KW-1185">Reference proteome</keyword>
<name>A0AAV4X2T4_CAEEX</name>
<evidence type="ECO:0000313" key="1">
    <source>
        <dbReference type="EMBL" id="GIY89141.1"/>
    </source>
</evidence>
<reference evidence="1 2" key="1">
    <citation type="submission" date="2021-06" db="EMBL/GenBank/DDBJ databases">
        <title>Caerostris extrusa draft genome.</title>
        <authorList>
            <person name="Kono N."/>
            <person name="Arakawa K."/>
        </authorList>
    </citation>
    <scope>NUCLEOTIDE SEQUENCE [LARGE SCALE GENOMIC DNA]</scope>
</reference>
<comment type="caution">
    <text evidence="1">The sequence shown here is derived from an EMBL/GenBank/DDBJ whole genome shotgun (WGS) entry which is preliminary data.</text>
</comment>
<dbReference type="AlphaFoldDB" id="A0AAV4X2T4"/>
<dbReference type="Proteomes" id="UP001054945">
    <property type="component" value="Unassembled WGS sequence"/>
</dbReference>
<organism evidence="1 2">
    <name type="scientific">Caerostris extrusa</name>
    <name type="common">Bark spider</name>
    <name type="synonym">Caerostris bankana</name>
    <dbReference type="NCBI Taxonomy" id="172846"/>
    <lineage>
        <taxon>Eukaryota</taxon>
        <taxon>Metazoa</taxon>
        <taxon>Ecdysozoa</taxon>
        <taxon>Arthropoda</taxon>
        <taxon>Chelicerata</taxon>
        <taxon>Arachnida</taxon>
        <taxon>Araneae</taxon>
        <taxon>Araneomorphae</taxon>
        <taxon>Entelegynae</taxon>
        <taxon>Araneoidea</taxon>
        <taxon>Araneidae</taxon>
        <taxon>Caerostris</taxon>
    </lineage>
</organism>
<evidence type="ECO:0000313" key="2">
    <source>
        <dbReference type="Proteomes" id="UP001054945"/>
    </source>
</evidence>